<proteinExistence type="predicted"/>
<evidence type="ECO:0000313" key="3">
    <source>
        <dbReference type="Proteomes" id="UP001556367"/>
    </source>
</evidence>
<feature type="chain" id="PRO_5046932671" evidence="1">
    <location>
        <begin position="22"/>
        <end position="88"/>
    </location>
</feature>
<comment type="caution">
    <text evidence="2">The sequence shown here is derived from an EMBL/GenBank/DDBJ whole genome shotgun (WGS) entry which is preliminary data.</text>
</comment>
<dbReference type="Proteomes" id="UP001556367">
    <property type="component" value="Unassembled WGS sequence"/>
</dbReference>
<keyword evidence="1" id="KW-0732">Signal</keyword>
<evidence type="ECO:0000313" key="2">
    <source>
        <dbReference type="EMBL" id="KAL0948947.1"/>
    </source>
</evidence>
<sequence length="88" mass="8819">MQPRTLILPSVVSILATSAAAQFGLPRLHVLDKLHQPVAYTASHPAAVSATPAAPVAAASSHQASGASTSSPSFALAALTASAIIYML</sequence>
<dbReference type="EMBL" id="JASNQZ010000012">
    <property type="protein sequence ID" value="KAL0948947.1"/>
    <property type="molecule type" value="Genomic_DNA"/>
</dbReference>
<feature type="signal peptide" evidence="1">
    <location>
        <begin position="1"/>
        <end position="21"/>
    </location>
</feature>
<accession>A0ABR3J0E3</accession>
<evidence type="ECO:0000256" key="1">
    <source>
        <dbReference type="SAM" id="SignalP"/>
    </source>
</evidence>
<reference evidence="3" key="1">
    <citation type="submission" date="2024-06" db="EMBL/GenBank/DDBJ databases">
        <title>Multi-omics analyses provide insights into the biosynthesis of the anticancer antibiotic pleurotin in Hohenbuehelia grisea.</title>
        <authorList>
            <person name="Weaver J.A."/>
            <person name="Alberti F."/>
        </authorList>
    </citation>
    <scope>NUCLEOTIDE SEQUENCE [LARGE SCALE GENOMIC DNA]</scope>
    <source>
        <strain evidence="3">T-177</strain>
    </source>
</reference>
<name>A0ABR3J0E3_9AGAR</name>
<gene>
    <name evidence="2" type="ORF">HGRIS_009052</name>
</gene>
<keyword evidence="3" id="KW-1185">Reference proteome</keyword>
<organism evidence="2 3">
    <name type="scientific">Hohenbuehelia grisea</name>
    <dbReference type="NCBI Taxonomy" id="104357"/>
    <lineage>
        <taxon>Eukaryota</taxon>
        <taxon>Fungi</taxon>
        <taxon>Dikarya</taxon>
        <taxon>Basidiomycota</taxon>
        <taxon>Agaricomycotina</taxon>
        <taxon>Agaricomycetes</taxon>
        <taxon>Agaricomycetidae</taxon>
        <taxon>Agaricales</taxon>
        <taxon>Pleurotineae</taxon>
        <taxon>Pleurotaceae</taxon>
        <taxon>Hohenbuehelia</taxon>
    </lineage>
</organism>
<protein>
    <submittedName>
        <fullName evidence="2">Uncharacterized protein</fullName>
    </submittedName>
</protein>